<dbReference type="Proteomes" id="UP000815325">
    <property type="component" value="Unassembled WGS sequence"/>
</dbReference>
<organism evidence="1 2">
    <name type="scientific">Dunaliella salina</name>
    <name type="common">Green alga</name>
    <name type="synonym">Protococcus salinus</name>
    <dbReference type="NCBI Taxonomy" id="3046"/>
    <lineage>
        <taxon>Eukaryota</taxon>
        <taxon>Viridiplantae</taxon>
        <taxon>Chlorophyta</taxon>
        <taxon>core chlorophytes</taxon>
        <taxon>Chlorophyceae</taxon>
        <taxon>CS clade</taxon>
        <taxon>Chlamydomonadales</taxon>
        <taxon>Dunaliellaceae</taxon>
        <taxon>Dunaliella</taxon>
    </lineage>
</organism>
<dbReference type="EMBL" id="MU069489">
    <property type="protein sequence ID" value="KAF5841307.1"/>
    <property type="molecule type" value="Genomic_DNA"/>
</dbReference>
<name>A0ABQ7H364_DUNSA</name>
<evidence type="ECO:0008006" key="3">
    <source>
        <dbReference type="Google" id="ProtNLM"/>
    </source>
</evidence>
<evidence type="ECO:0000313" key="2">
    <source>
        <dbReference type="Proteomes" id="UP000815325"/>
    </source>
</evidence>
<sequence length="504" mass="54558">MSASSSAAAGDAATAGAEATGAATAGAEATGAGAVAGAAGSLAAVPPAVLLLAAVPSLSLAPAPAGLPVPASSAAVLPVARCPLPPHRTVHTAPRTLRTVPNLTQVTPLPMVSKMVGQGGVLITRVRCGAISLQFEGNWMPLTGVSTDIVGKYCYYLDMPLESQRVPVIVDVALIGRTKIIKLHSALWLQNKTEVRLGFRLHMPSTSLAKQVEFSLGDQRVSEHDIKLRSLEPQEGRYLPVVACVGGVLYVKPKGYHHSMHDVVRLQSTVMDMQLQQGFICCHPVRKEGKLPPLPMNFAVKVKVASSKEWSLGTHHNVEVPAPGEFTNANRPLEAFISIRPTVVLTNSLPYGMEGYLLTIREGGNPASTNNADDEMEADVDFMAPFDRLARTAMQPFRAIRRSSFEQGFQDDNDDSPQRATGSEKEACLQAMNYFVRLAYMLKKNTMTHELTNVTPAMMSSEAKRLLLDTVRSELRWSIKRSVRELEVLFRGDLDKDCPDWDKV</sequence>
<proteinExistence type="predicted"/>
<gene>
    <name evidence="1" type="ORF">DUNSADRAFT_13580</name>
</gene>
<protein>
    <recommendedName>
        <fullName evidence="3">Encoded protein</fullName>
    </recommendedName>
</protein>
<keyword evidence="2" id="KW-1185">Reference proteome</keyword>
<comment type="caution">
    <text evidence="1">The sequence shown here is derived from an EMBL/GenBank/DDBJ whole genome shotgun (WGS) entry which is preliminary data.</text>
</comment>
<evidence type="ECO:0000313" key="1">
    <source>
        <dbReference type="EMBL" id="KAF5841307.1"/>
    </source>
</evidence>
<accession>A0ABQ7H364</accession>
<reference evidence="1" key="1">
    <citation type="submission" date="2017-08" db="EMBL/GenBank/DDBJ databases">
        <authorList>
            <person name="Polle J.E."/>
            <person name="Barry K."/>
            <person name="Cushman J."/>
            <person name="Schmutz J."/>
            <person name="Tran D."/>
            <person name="Hathwaick L.T."/>
            <person name="Yim W.C."/>
            <person name="Jenkins J."/>
            <person name="Mckie-Krisberg Z.M."/>
            <person name="Prochnik S."/>
            <person name="Lindquist E."/>
            <person name="Dockter R.B."/>
            <person name="Adam C."/>
            <person name="Molina H."/>
            <person name="Bunkerborg J."/>
            <person name="Jin E."/>
            <person name="Buchheim M."/>
            <person name="Magnuson J."/>
        </authorList>
    </citation>
    <scope>NUCLEOTIDE SEQUENCE</scope>
    <source>
        <strain evidence="1">CCAP 19/18</strain>
    </source>
</reference>